<dbReference type="Gene3D" id="1.10.260.40">
    <property type="entry name" value="lambda repressor-like DNA-binding domains"/>
    <property type="match status" value="1"/>
</dbReference>
<feature type="region of interest" description="Disordered" evidence="1">
    <location>
        <begin position="1"/>
        <end position="23"/>
    </location>
</feature>
<dbReference type="EMBL" id="NBTZ01000132">
    <property type="protein sequence ID" value="OTP68383.1"/>
    <property type="molecule type" value="Genomic_DNA"/>
</dbReference>
<feature type="domain" description="HTH cro/C1-type" evidence="2">
    <location>
        <begin position="36"/>
        <end position="85"/>
    </location>
</feature>
<evidence type="ECO:0000259" key="2">
    <source>
        <dbReference type="PROSITE" id="PS50943"/>
    </source>
</evidence>
<dbReference type="GO" id="GO:0003677">
    <property type="term" value="F:DNA binding"/>
    <property type="evidence" value="ECO:0007669"/>
    <property type="project" value="InterPro"/>
</dbReference>
<sequence length="95" mass="10446">MNAHSLTDHHVSDSSENSGGQRLGRAFAARLDMTIKRSRLTSQRVAKSLGVTEGDVALWRAGITLPRNADCRRLSELLHVDMSWLSGGSSLEDKR</sequence>
<evidence type="ECO:0000313" key="4">
    <source>
        <dbReference type="Proteomes" id="UP000195221"/>
    </source>
</evidence>
<evidence type="ECO:0000313" key="3">
    <source>
        <dbReference type="EMBL" id="OTP68383.1"/>
    </source>
</evidence>
<evidence type="ECO:0000256" key="1">
    <source>
        <dbReference type="SAM" id="MobiDB-lite"/>
    </source>
</evidence>
<dbReference type="InterPro" id="IPR001387">
    <property type="entry name" value="Cro/C1-type_HTH"/>
</dbReference>
<name>A0A242MCB9_CABSO</name>
<dbReference type="SUPFAM" id="SSF47413">
    <property type="entry name" value="lambda repressor-like DNA-binding domains"/>
    <property type="match status" value="1"/>
</dbReference>
<accession>A0A242MCB9</accession>
<dbReference type="PROSITE" id="PS50943">
    <property type="entry name" value="HTH_CROC1"/>
    <property type="match status" value="1"/>
</dbReference>
<gene>
    <name evidence="3" type="ORF">PAMC26577_33755</name>
</gene>
<comment type="caution">
    <text evidence="3">The sequence shown here is derived from an EMBL/GenBank/DDBJ whole genome shotgun (WGS) entry which is preliminary data.</text>
</comment>
<organism evidence="3 4">
    <name type="scientific">Caballeronia sordidicola</name>
    <name type="common">Burkholderia sordidicola</name>
    <dbReference type="NCBI Taxonomy" id="196367"/>
    <lineage>
        <taxon>Bacteria</taxon>
        <taxon>Pseudomonadati</taxon>
        <taxon>Pseudomonadota</taxon>
        <taxon>Betaproteobacteria</taxon>
        <taxon>Burkholderiales</taxon>
        <taxon>Burkholderiaceae</taxon>
        <taxon>Caballeronia</taxon>
    </lineage>
</organism>
<dbReference type="AlphaFoldDB" id="A0A242MCB9"/>
<dbReference type="Proteomes" id="UP000195221">
    <property type="component" value="Unassembled WGS sequence"/>
</dbReference>
<protein>
    <recommendedName>
        <fullName evidence="2">HTH cro/C1-type domain-containing protein</fullName>
    </recommendedName>
</protein>
<dbReference type="InterPro" id="IPR010982">
    <property type="entry name" value="Lambda_DNA-bd_dom_sf"/>
</dbReference>
<dbReference type="RefSeq" id="WP_075360074.1">
    <property type="nucleotide sequence ID" value="NZ_MSRG01000088.1"/>
</dbReference>
<proteinExistence type="predicted"/>
<reference evidence="3 4" key="1">
    <citation type="submission" date="2017-03" db="EMBL/GenBank/DDBJ databases">
        <title>Genome analysis of strain PAMC 26577.</title>
        <authorList>
            <person name="Oh H.-M."/>
            <person name="Yang J.-A."/>
        </authorList>
    </citation>
    <scope>NUCLEOTIDE SEQUENCE [LARGE SCALE GENOMIC DNA]</scope>
    <source>
        <strain evidence="3 4">PAMC 26577</strain>
    </source>
</reference>
<feature type="compositionally biased region" description="Basic and acidic residues" evidence="1">
    <location>
        <begin position="1"/>
        <end position="13"/>
    </location>
</feature>